<keyword evidence="2" id="KW-1185">Reference proteome</keyword>
<sequence length="109" mass="13252">MWYESIYYSDNIKEKEKNKIIKKINKNKYPKDIYCLCLTNKVNFQLEILETKELKKEKEKMDLKIIGIAKGKEEAFELTKIIVQEIYEKTRKVIFKEYFKFGEHNEKVC</sequence>
<name>A0A4R3MRL9_9FIRM</name>
<reference evidence="1 2" key="1">
    <citation type="submission" date="2019-03" db="EMBL/GenBank/DDBJ databases">
        <title>Genomic Encyclopedia of Type Strains, Phase IV (KMG-IV): sequencing the most valuable type-strain genomes for metagenomic binning, comparative biology and taxonomic classification.</title>
        <authorList>
            <person name="Goeker M."/>
        </authorList>
    </citation>
    <scope>NUCLEOTIDE SEQUENCE [LARGE SCALE GENOMIC DNA]</scope>
    <source>
        <strain evidence="1 2">DSM 24629</strain>
    </source>
</reference>
<dbReference type="Proteomes" id="UP000294902">
    <property type="component" value="Unassembled WGS sequence"/>
</dbReference>
<evidence type="ECO:0000313" key="2">
    <source>
        <dbReference type="Proteomes" id="UP000294902"/>
    </source>
</evidence>
<comment type="caution">
    <text evidence="1">The sequence shown here is derived from an EMBL/GenBank/DDBJ whole genome shotgun (WGS) entry which is preliminary data.</text>
</comment>
<evidence type="ECO:0000313" key="1">
    <source>
        <dbReference type="EMBL" id="TCT16838.1"/>
    </source>
</evidence>
<protein>
    <submittedName>
        <fullName evidence="1">Uncharacterized protein</fullName>
    </submittedName>
</protein>
<dbReference type="EMBL" id="SMAL01000001">
    <property type="protein sequence ID" value="TCT16838.1"/>
    <property type="molecule type" value="Genomic_DNA"/>
</dbReference>
<dbReference type="AlphaFoldDB" id="A0A4R3MRL9"/>
<gene>
    <name evidence="1" type="ORF">EDC18_101134</name>
</gene>
<accession>A0A4R3MRL9</accession>
<proteinExistence type="predicted"/>
<organism evidence="1 2">
    <name type="scientific">Natranaerovirga pectinivora</name>
    <dbReference type="NCBI Taxonomy" id="682400"/>
    <lineage>
        <taxon>Bacteria</taxon>
        <taxon>Bacillati</taxon>
        <taxon>Bacillota</taxon>
        <taxon>Clostridia</taxon>
        <taxon>Lachnospirales</taxon>
        <taxon>Natranaerovirgaceae</taxon>
        <taxon>Natranaerovirga</taxon>
    </lineage>
</organism>